<dbReference type="InterPro" id="IPR029058">
    <property type="entry name" value="AB_hydrolase_fold"/>
</dbReference>
<keyword evidence="3" id="KW-1185">Reference proteome</keyword>
<evidence type="ECO:0000313" key="2">
    <source>
        <dbReference type="EMBL" id="EDO49933.1"/>
    </source>
</evidence>
<dbReference type="STRING" id="45351.A7RFC4"/>
<dbReference type="InParanoid" id="A7RFC4"/>
<dbReference type="AlphaFoldDB" id="A7RFC4"/>
<feature type="domain" description="AB hydrolase-1" evidence="1">
    <location>
        <begin position="23"/>
        <end position="78"/>
    </location>
</feature>
<proteinExistence type="predicted"/>
<dbReference type="PANTHER" id="PTHR46331">
    <property type="entry name" value="VALACYCLOVIR HYDROLASE"/>
    <property type="match status" value="1"/>
</dbReference>
<dbReference type="HOGENOM" id="CLU_2447008_0_0_1"/>
<organism evidence="2 3">
    <name type="scientific">Nematostella vectensis</name>
    <name type="common">Starlet sea anemone</name>
    <dbReference type="NCBI Taxonomy" id="45351"/>
    <lineage>
        <taxon>Eukaryota</taxon>
        <taxon>Metazoa</taxon>
        <taxon>Cnidaria</taxon>
        <taxon>Anthozoa</taxon>
        <taxon>Hexacorallia</taxon>
        <taxon>Actiniaria</taxon>
        <taxon>Edwardsiidae</taxon>
        <taxon>Nematostella</taxon>
    </lineage>
</organism>
<name>A7RFC4_NEMVE</name>
<evidence type="ECO:0000313" key="3">
    <source>
        <dbReference type="Proteomes" id="UP000001593"/>
    </source>
</evidence>
<dbReference type="SUPFAM" id="SSF53474">
    <property type="entry name" value="alpha/beta-Hydrolases"/>
    <property type="match status" value="1"/>
</dbReference>
<dbReference type="eggNOG" id="KOG2984">
    <property type="taxonomic scope" value="Eukaryota"/>
</dbReference>
<accession>A7RFC4</accession>
<dbReference type="PhylomeDB" id="A7RFC4"/>
<feature type="non-terminal residue" evidence="2">
    <location>
        <position position="1"/>
    </location>
</feature>
<dbReference type="OMA" id="CFIHQIT"/>
<evidence type="ECO:0000259" key="1">
    <source>
        <dbReference type="Pfam" id="PF00561"/>
    </source>
</evidence>
<dbReference type="PANTHER" id="PTHR46331:SF2">
    <property type="entry name" value="VALACYCLOVIR HYDROLASE"/>
    <property type="match status" value="1"/>
</dbReference>
<dbReference type="Gene3D" id="3.40.50.1820">
    <property type="entry name" value="alpha/beta hydrolase"/>
    <property type="match status" value="1"/>
</dbReference>
<reference evidence="2 3" key="1">
    <citation type="journal article" date="2007" name="Science">
        <title>Sea anemone genome reveals ancestral eumetazoan gene repertoire and genomic organization.</title>
        <authorList>
            <person name="Putnam N.H."/>
            <person name="Srivastava M."/>
            <person name="Hellsten U."/>
            <person name="Dirks B."/>
            <person name="Chapman J."/>
            <person name="Salamov A."/>
            <person name="Terry A."/>
            <person name="Shapiro H."/>
            <person name="Lindquist E."/>
            <person name="Kapitonov V.V."/>
            <person name="Jurka J."/>
            <person name="Genikhovich G."/>
            <person name="Grigoriev I.V."/>
            <person name="Lucas S.M."/>
            <person name="Steele R.E."/>
            <person name="Finnerty J.R."/>
            <person name="Technau U."/>
            <person name="Martindale M.Q."/>
            <person name="Rokhsar D.S."/>
        </authorList>
    </citation>
    <scope>NUCLEOTIDE SEQUENCE [LARGE SCALE GENOMIC DNA]</scope>
    <source>
        <strain evidence="3">CH2 X CH6</strain>
    </source>
</reference>
<sequence>TSAKVLVNGVNLHYEKAGCGNHVLLCIPGALGSTQSDFGPQLKGLCKDFTVIAFDPRGYGKSIPPVRDFPDEFFPRDASDAGMLMKVLGM</sequence>
<protein>
    <recommendedName>
        <fullName evidence="1">AB hydrolase-1 domain-containing protein</fullName>
    </recommendedName>
</protein>
<dbReference type="Pfam" id="PF00561">
    <property type="entry name" value="Abhydrolase_1"/>
    <property type="match status" value="1"/>
</dbReference>
<dbReference type="Proteomes" id="UP000001593">
    <property type="component" value="Unassembled WGS sequence"/>
</dbReference>
<gene>
    <name evidence="2" type="ORF">NEMVEDRAFT_v1g78845</name>
</gene>
<dbReference type="EMBL" id="DS469507">
    <property type="protein sequence ID" value="EDO49933.1"/>
    <property type="molecule type" value="Genomic_DNA"/>
</dbReference>
<dbReference type="InterPro" id="IPR000073">
    <property type="entry name" value="AB_hydrolase_1"/>
</dbReference>